<dbReference type="InterPro" id="IPR050605">
    <property type="entry name" value="Olfactomedin-like_domain"/>
</dbReference>
<protein>
    <recommendedName>
        <fullName evidence="4">Olfactomedin-like domain-containing protein</fullName>
    </recommendedName>
</protein>
<evidence type="ECO:0000313" key="6">
    <source>
        <dbReference type="Proteomes" id="UP001159405"/>
    </source>
</evidence>
<comment type="caution">
    <text evidence="3">Lacks conserved residue(s) required for the propagation of feature annotation.</text>
</comment>
<dbReference type="PANTHER" id="PTHR23192:SF87">
    <property type="entry name" value="AMASSIN-3"/>
    <property type="match status" value="1"/>
</dbReference>
<dbReference type="EMBL" id="CALNXK010000129">
    <property type="protein sequence ID" value="CAH3164448.1"/>
    <property type="molecule type" value="Genomic_DNA"/>
</dbReference>
<sequence length="268" mass="30881">SFFFFADSCTGIKSVGLPVTHNTRQYTQGAWMKDPLGIMGVDTIFVMELFSGRKVLEEFENMDKFKAGIVHKKHTLPYNYDGTGAVVYGPYLYYKRENSPYIVKYNIKTSKQEALINMASAGFTQRKNNYQWGGYSGMDLAVDEQGLWALWGDADNAYRLHASKIDVYSNAIIYTRPLTTETMRTMGNAFVACGVVYCIDQFNTKSTTINFAYDFKTGRTWNPNIQFTNQYNFNSMVDYNPRERVLYAWDNKHLVTYPITFEPMEEKP</sequence>
<evidence type="ECO:0000256" key="3">
    <source>
        <dbReference type="PROSITE-ProRule" id="PRU00446"/>
    </source>
</evidence>
<keyword evidence="2" id="KW-0964">Secreted</keyword>
<dbReference type="PANTHER" id="PTHR23192">
    <property type="entry name" value="OLFACTOMEDIN-RELATED"/>
    <property type="match status" value="1"/>
</dbReference>
<accession>A0ABN8QLT7</accession>
<keyword evidence="6" id="KW-1185">Reference proteome</keyword>
<organism evidence="5 6">
    <name type="scientific">Porites lobata</name>
    <dbReference type="NCBI Taxonomy" id="104759"/>
    <lineage>
        <taxon>Eukaryota</taxon>
        <taxon>Metazoa</taxon>
        <taxon>Cnidaria</taxon>
        <taxon>Anthozoa</taxon>
        <taxon>Hexacorallia</taxon>
        <taxon>Scleractinia</taxon>
        <taxon>Fungiina</taxon>
        <taxon>Poritidae</taxon>
        <taxon>Porites</taxon>
    </lineage>
</organism>
<comment type="subcellular location">
    <subcellularLocation>
        <location evidence="1">Secreted</location>
    </subcellularLocation>
</comment>
<name>A0ABN8QLT7_9CNID</name>
<dbReference type="InterPro" id="IPR003112">
    <property type="entry name" value="Olfac-like_dom"/>
</dbReference>
<evidence type="ECO:0000259" key="4">
    <source>
        <dbReference type="PROSITE" id="PS51132"/>
    </source>
</evidence>
<proteinExistence type="predicted"/>
<feature type="domain" description="Olfactomedin-like" evidence="4">
    <location>
        <begin position="8"/>
        <end position="263"/>
    </location>
</feature>
<evidence type="ECO:0000313" key="5">
    <source>
        <dbReference type="EMBL" id="CAH3164448.1"/>
    </source>
</evidence>
<dbReference type="SMART" id="SM00284">
    <property type="entry name" value="OLF"/>
    <property type="match status" value="1"/>
</dbReference>
<dbReference type="PROSITE" id="PS51132">
    <property type="entry name" value="OLF"/>
    <property type="match status" value="1"/>
</dbReference>
<feature type="non-terminal residue" evidence="5">
    <location>
        <position position="1"/>
    </location>
</feature>
<gene>
    <name evidence="5" type="ORF">PLOB_00006312</name>
</gene>
<evidence type="ECO:0000256" key="2">
    <source>
        <dbReference type="ARBA" id="ARBA00022525"/>
    </source>
</evidence>
<reference evidence="5 6" key="1">
    <citation type="submission" date="2022-05" db="EMBL/GenBank/DDBJ databases">
        <authorList>
            <consortium name="Genoscope - CEA"/>
            <person name="William W."/>
        </authorList>
    </citation>
    <scope>NUCLEOTIDE SEQUENCE [LARGE SCALE GENOMIC DNA]</scope>
</reference>
<dbReference type="Pfam" id="PF02191">
    <property type="entry name" value="OLF"/>
    <property type="match status" value="1"/>
</dbReference>
<comment type="caution">
    <text evidence="5">The sequence shown here is derived from an EMBL/GenBank/DDBJ whole genome shotgun (WGS) entry which is preliminary data.</text>
</comment>
<dbReference type="Proteomes" id="UP001159405">
    <property type="component" value="Unassembled WGS sequence"/>
</dbReference>
<evidence type="ECO:0000256" key="1">
    <source>
        <dbReference type="ARBA" id="ARBA00004613"/>
    </source>
</evidence>